<dbReference type="InterPro" id="IPR000626">
    <property type="entry name" value="Ubiquitin-like_dom"/>
</dbReference>
<dbReference type="PANTHER" id="PTHR15316">
    <property type="entry name" value="SPLICEOSOME ASSOCIATED PROTEIN 114/SWAP SPLICING FACTOR-RELATED"/>
    <property type="match status" value="1"/>
</dbReference>
<keyword evidence="1" id="KW-0507">mRNA processing</keyword>
<name>A0A8S2AKB4_ARAAE</name>
<sequence>MSTPMQNDLHLEKDNSNQAPADVAIVAPPREIRIHIDKIARVVARKGLRIERRIMNVSEIPSKFDFLKKSDPYHAYYKHKVTEYLAKNQDEGAQDIHQPEAPATLKGDAQHYLRPLPLRDPASKFPDYVLPEGYTIEDLDTIILTAQFVGRYGAEFWLDLMKEVDNKPQFEFLKPADSKFDYFNRLSVVASEGLKRSEKLTSSRMAIVIKAFFYHLRRKKEKRVLSHKEGAAKASTVFGALYAFVGADGCFADIKDEDLPLLQHPSTIKNILTKLQPRMPPLGSQLGWEPEPRRQKFDESVLVPEDQFLAQHPGSSTIMVSVPDLDDWKVVEITVQSLSENVASLKEKISGEIQFPANKQKLRGKAGFLKDNMSLAHYNVGAGEILTLSW</sequence>
<dbReference type="EMBL" id="LR999456">
    <property type="protein sequence ID" value="CAE6098348.1"/>
    <property type="molecule type" value="Genomic_DNA"/>
</dbReference>
<proteinExistence type="predicted"/>
<dbReference type="AlphaFoldDB" id="A0A8S2AKB4"/>
<reference evidence="4" key="1">
    <citation type="submission" date="2021-01" db="EMBL/GenBank/DDBJ databases">
        <authorList>
            <person name="Bezrukov I."/>
        </authorList>
    </citation>
    <scope>NUCLEOTIDE SEQUENCE</scope>
</reference>
<dbReference type="Gene3D" id="1.10.10.790">
    <property type="entry name" value="Surp module"/>
    <property type="match status" value="2"/>
</dbReference>
<dbReference type="InterPro" id="IPR035967">
    <property type="entry name" value="SWAP/Surp_sf"/>
</dbReference>
<keyword evidence="5" id="KW-1185">Reference proteome</keyword>
<dbReference type="SMART" id="SM00213">
    <property type="entry name" value="UBQ"/>
    <property type="match status" value="1"/>
</dbReference>
<dbReference type="Proteomes" id="UP000682877">
    <property type="component" value="Chromosome 6"/>
</dbReference>
<dbReference type="Pfam" id="PF00240">
    <property type="entry name" value="ubiquitin"/>
    <property type="match status" value="1"/>
</dbReference>
<feature type="domain" description="SURP motif" evidence="3">
    <location>
        <begin position="35"/>
        <end position="77"/>
    </location>
</feature>
<evidence type="ECO:0008006" key="6">
    <source>
        <dbReference type="Google" id="ProtNLM"/>
    </source>
</evidence>
<dbReference type="GO" id="GO:0071013">
    <property type="term" value="C:catalytic step 2 spliceosome"/>
    <property type="evidence" value="ECO:0007669"/>
    <property type="project" value="TreeGrafter"/>
</dbReference>
<dbReference type="GO" id="GO:0045292">
    <property type="term" value="P:mRNA cis splicing, via spliceosome"/>
    <property type="evidence" value="ECO:0007669"/>
    <property type="project" value="InterPro"/>
</dbReference>
<evidence type="ECO:0000259" key="2">
    <source>
        <dbReference type="PROSITE" id="PS50053"/>
    </source>
</evidence>
<dbReference type="GO" id="GO:0003723">
    <property type="term" value="F:RNA binding"/>
    <property type="evidence" value="ECO:0007669"/>
    <property type="project" value="InterPro"/>
</dbReference>
<feature type="domain" description="SURP motif" evidence="3">
    <location>
        <begin position="141"/>
        <end position="183"/>
    </location>
</feature>
<dbReference type="InterPro" id="IPR000061">
    <property type="entry name" value="Surp"/>
</dbReference>
<dbReference type="GO" id="GO:0000381">
    <property type="term" value="P:regulation of alternative mRNA splicing, via spliceosome"/>
    <property type="evidence" value="ECO:0007669"/>
    <property type="project" value="TreeGrafter"/>
</dbReference>
<protein>
    <recommendedName>
        <fullName evidence="6">Splicing factor 3A subunit 1</fullName>
    </recommendedName>
</protein>
<dbReference type="GO" id="GO:0071004">
    <property type="term" value="C:U2-type prespliceosome"/>
    <property type="evidence" value="ECO:0007669"/>
    <property type="project" value="TreeGrafter"/>
</dbReference>
<dbReference type="PANTHER" id="PTHR15316:SF1">
    <property type="entry name" value="SPLICING FACTOR 3A SUBUNIT 1"/>
    <property type="match status" value="1"/>
</dbReference>
<dbReference type="InterPro" id="IPR045146">
    <property type="entry name" value="SF3A1"/>
</dbReference>
<feature type="domain" description="Ubiquitin-like" evidence="2">
    <location>
        <begin position="339"/>
        <end position="388"/>
    </location>
</feature>
<dbReference type="SUPFAM" id="SSF54236">
    <property type="entry name" value="Ubiquitin-like"/>
    <property type="match status" value="1"/>
</dbReference>
<dbReference type="PROSITE" id="PS50128">
    <property type="entry name" value="SURP"/>
    <property type="match status" value="2"/>
</dbReference>
<dbReference type="SUPFAM" id="SSF109905">
    <property type="entry name" value="Surp module (SWAP domain)"/>
    <property type="match status" value="2"/>
</dbReference>
<dbReference type="FunFam" id="1.10.10.790:FF:000002">
    <property type="entry name" value="Splicing factor 3A subunit 1"/>
    <property type="match status" value="1"/>
</dbReference>
<dbReference type="CDD" id="cd01800">
    <property type="entry name" value="Ubl_SF3a120"/>
    <property type="match status" value="1"/>
</dbReference>
<organism evidence="4 5">
    <name type="scientific">Arabidopsis arenosa</name>
    <name type="common">Sand rock-cress</name>
    <name type="synonym">Cardaminopsis arenosa</name>
    <dbReference type="NCBI Taxonomy" id="38785"/>
    <lineage>
        <taxon>Eukaryota</taxon>
        <taxon>Viridiplantae</taxon>
        <taxon>Streptophyta</taxon>
        <taxon>Embryophyta</taxon>
        <taxon>Tracheophyta</taxon>
        <taxon>Spermatophyta</taxon>
        <taxon>Magnoliopsida</taxon>
        <taxon>eudicotyledons</taxon>
        <taxon>Gunneridae</taxon>
        <taxon>Pentapetalae</taxon>
        <taxon>rosids</taxon>
        <taxon>malvids</taxon>
        <taxon>Brassicales</taxon>
        <taxon>Brassicaceae</taxon>
        <taxon>Camelineae</taxon>
        <taxon>Arabidopsis</taxon>
    </lineage>
</organism>
<evidence type="ECO:0000259" key="3">
    <source>
        <dbReference type="PROSITE" id="PS50128"/>
    </source>
</evidence>
<dbReference type="FunFam" id="3.10.20.90:FF:000178">
    <property type="entry name" value="Probable splicing factor 3A subunit 1"/>
    <property type="match status" value="1"/>
</dbReference>
<dbReference type="GO" id="GO:0005686">
    <property type="term" value="C:U2 snRNP"/>
    <property type="evidence" value="ECO:0007669"/>
    <property type="project" value="TreeGrafter"/>
</dbReference>
<dbReference type="Gene3D" id="3.10.20.90">
    <property type="entry name" value="Phosphatidylinositol 3-kinase Catalytic Subunit, Chain A, domain 1"/>
    <property type="match status" value="1"/>
</dbReference>
<evidence type="ECO:0000313" key="4">
    <source>
        <dbReference type="EMBL" id="CAE6098348.1"/>
    </source>
</evidence>
<dbReference type="SMART" id="SM00648">
    <property type="entry name" value="SWAP"/>
    <property type="match status" value="2"/>
</dbReference>
<evidence type="ECO:0000313" key="5">
    <source>
        <dbReference type="Proteomes" id="UP000682877"/>
    </source>
</evidence>
<evidence type="ECO:0000256" key="1">
    <source>
        <dbReference type="ARBA" id="ARBA00022664"/>
    </source>
</evidence>
<dbReference type="InterPro" id="IPR035563">
    <property type="entry name" value="SF3As1_ubi"/>
</dbReference>
<gene>
    <name evidence="4" type="ORF">AARE701A_LOCUS15108</name>
</gene>
<dbReference type="PROSITE" id="PS50053">
    <property type="entry name" value="UBIQUITIN_2"/>
    <property type="match status" value="1"/>
</dbReference>
<accession>A0A8S2AKB4</accession>
<dbReference type="Pfam" id="PF01805">
    <property type="entry name" value="Surp"/>
    <property type="match status" value="2"/>
</dbReference>
<dbReference type="InterPro" id="IPR029071">
    <property type="entry name" value="Ubiquitin-like_domsf"/>
</dbReference>